<evidence type="ECO:0000256" key="1">
    <source>
        <dbReference type="ARBA" id="ARBA00000085"/>
    </source>
</evidence>
<dbReference type="Pfam" id="PF02518">
    <property type="entry name" value="HATPase_c"/>
    <property type="match status" value="1"/>
</dbReference>
<keyword evidence="8 15" id="KW-0812">Transmembrane</keyword>
<dbReference type="CDD" id="cd00082">
    <property type="entry name" value="HisKA"/>
    <property type="match status" value="1"/>
</dbReference>
<feature type="domain" description="HAMP" evidence="17">
    <location>
        <begin position="179"/>
        <end position="231"/>
    </location>
</feature>
<comment type="catalytic activity">
    <reaction evidence="1">
        <text>ATP + protein L-histidine = ADP + protein N-phospho-L-histidine.</text>
        <dbReference type="EC" id="2.7.13.3"/>
    </reaction>
</comment>
<dbReference type="AlphaFoldDB" id="A0A2S0NFX2"/>
<evidence type="ECO:0000259" key="17">
    <source>
        <dbReference type="PROSITE" id="PS50885"/>
    </source>
</evidence>
<evidence type="ECO:0000256" key="15">
    <source>
        <dbReference type="SAM" id="Phobius"/>
    </source>
</evidence>
<accession>A0A2S0NFX2</accession>
<dbReference type="Gene3D" id="3.30.565.10">
    <property type="entry name" value="Histidine kinase-like ATPase, C-terminal domain"/>
    <property type="match status" value="1"/>
</dbReference>
<dbReference type="OrthoDB" id="9804645at2"/>
<proteinExistence type="predicted"/>
<keyword evidence="7" id="KW-0808">Transferase</keyword>
<dbReference type="GO" id="GO:0000155">
    <property type="term" value="F:phosphorelay sensor kinase activity"/>
    <property type="evidence" value="ECO:0007669"/>
    <property type="project" value="InterPro"/>
</dbReference>
<dbReference type="Pfam" id="PF00672">
    <property type="entry name" value="HAMP"/>
    <property type="match status" value="1"/>
</dbReference>
<dbReference type="InterPro" id="IPR004358">
    <property type="entry name" value="Sig_transdc_His_kin-like_C"/>
</dbReference>
<evidence type="ECO:0000256" key="5">
    <source>
        <dbReference type="ARBA" id="ARBA00022519"/>
    </source>
</evidence>
<dbReference type="PANTHER" id="PTHR44936">
    <property type="entry name" value="SENSOR PROTEIN CREC"/>
    <property type="match status" value="1"/>
</dbReference>
<feature type="transmembrane region" description="Helical" evidence="15">
    <location>
        <begin position="12"/>
        <end position="31"/>
    </location>
</feature>
<dbReference type="InterPro" id="IPR003660">
    <property type="entry name" value="HAMP_dom"/>
</dbReference>
<dbReference type="PANTHER" id="PTHR44936:SF5">
    <property type="entry name" value="SENSOR HISTIDINE KINASE ENVZ"/>
    <property type="match status" value="1"/>
</dbReference>
<dbReference type="EMBL" id="CP027668">
    <property type="protein sequence ID" value="AVO47070.1"/>
    <property type="molecule type" value="Genomic_DNA"/>
</dbReference>
<feature type="transmembrane region" description="Helical" evidence="15">
    <location>
        <begin position="157"/>
        <end position="178"/>
    </location>
</feature>
<keyword evidence="5" id="KW-0997">Cell inner membrane</keyword>
<dbReference type="Gene3D" id="1.10.287.130">
    <property type="match status" value="1"/>
</dbReference>
<gene>
    <name evidence="18" type="ORF">C6569_19560</name>
</gene>
<dbReference type="CDD" id="cd06225">
    <property type="entry name" value="HAMP"/>
    <property type="match status" value="1"/>
</dbReference>
<keyword evidence="10" id="KW-0418">Kinase</keyword>
<dbReference type="InterPro" id="IPR003661">
    <property type="entry name" value="HisK_dim/P_dom"/>
</dbReference>
<evidence type="ECO:0000256" key="12">
    <source>
        <dbReference type="ARBA" id="ARBA00022989"/>
    </source>
</evidence>
<dbReference type="InterPro" id="IPR003594">
    <property type="entry name" value="HATPase_dom"/>
</dbReference>
<evidence type="ECO:0000256" key="6">
    <source>
        <dbReference type="ARBA" id="ARBA00022553"/>
    </source>
</evidence>
<comment type="subcellular location">
    <subcellularLocation>
        <location evidence="2">Cell inner membrane</location>
        <topology evidence="2">Multi-pass membrane protein</topology>
    </subcellularLocation>
</comment>
<evidence type="ECO:0000256" key="10">
    <source>
        <dbReference type="ARBA" id="ARBA00022777"/>
    </source>
</evidence>
<dbReference type="EC" id="2.7.13.3" evidence="3"/>
<evidence type="ECO:0000256" key="11">
    <source>
        <dbReference type="ARBA" id="ARBA00022840"/>
    </source>
</evidence>
<dbReference type="InterPro" id="IPR036890">
    <property type="entry name" value="HATPase_C_sf"/>
</dbReference>
<keyword evidence="11" id="KW-0067">ATP-binding</keyword>
<keyword evidence="12 15" id="KW-1133">Transmembrane helix</keyword>
<dbReference type="GO" id="GO:0005524">
    <property type="term" value="F:ATP binding"/>
    <property type="evidence" value="ECO:0007669"/>
    <property type="project" value="UniProtKB-KW"/>
</dbReference>
<dbReference type="KEGG" id="phr:C6569_19560"/>
<dbReference type="Pfam" id="PF00512">
    <property type="entry name" value="HisKA"/>
    <property type="match status" value="1"/>
</dbReference>
<evidence type="ECO:0000256" key="14">
    <source>
        <dbReference type="ARBA" id="ARBA00023136"/>
    </source>
</evidence>
<dbReference type="SUPFAM" id="SSF158472">
    <property type="entry name" value="HAMP domain-like"/>
    <property type="match status" value="1"/>
</dbReference>
<dbReference type="InterPro" id="IPR005467">
    <property type="entry name" value="His_kinase_dom"/>
</dbReference>
<feature type="domain" description="Histidine kinase" evidence="16">
    <location>
        <begin position="239"/>
        <end position="438"/>
    </location>
</feature>
<sequence>MTSILDSLVGRAIIIILAGIAAVQLSSQWIYESTLSSEAAIANQERLADRIVSIYQALAHLPDEARDQTAHDLSSGAVEAHWGVRPRVVTLLGSEWQSLQQQLLERLRLTDPGDILVGLEASPTASLHVAIVALRLPDRTWINVGVLAPHYHPPRSWVTILTTTLVALAVLMISIVFIRWLTRPLERVSAAARAFHVTSSAETVPEEGPREIRTLATAFNDMQKRIQGQLRARTHALAAVSHDLRTPLSRVRLRLEELGDDELRTALEHDIDEMERMIEATLSYLKGGRAGEGVQSVELAALVGSIVDEAMDMGHEVLLSSPPSLVVKGRRLALKRALSNLLQNAIKYAGSAEVSLSGGQDAATIVIADRGPGVPEESIPMLFEPFVRLETSRNSETGGFGLGLTIASEIVQAHNGSLEIRNRAGGGIEAIIVLPIQGPARNIS</sequence>
<dbReference type="GO" id="GO:0005886">
    <property type="term" value="C:plasma membrane"/>
    <property type="evidence" value="ECO:0007669"/>
    <property type="project" value="UniProtKB-SubCell"/>
</dbReference>
<evidence type="ECO:0000256" key="9">
    <source>
        <dbReference type="ARBA" id="ARBA00022741"/>
    </source>
</evidence>
<dbReference type="SMART" id="SM00387">
    <property type="entry name" value="HATPase_c"/>
    <property type="match status" value="1"/>
</dbReference>
<keyword evidence="13" id="KW-0902">Two-component regulatory system</keyword>
<evidence type="ECO:0000256" key="13">
    <source>
        <dbReference type="ARBA" id="ARBA00023012"/>
    </source>
</evidence>
<evidence type="ECO:0000256" key="4">
    <source>
        <dbReference type="ARBA" id="ARBA00022475"/>
    </source>
</evidence>
<evidence type="ECO:0000256" key="3">
    <source>
        <dbReference type="ARBA" id="ARBA00012438"/>
    </source>
</evidence>
<keyword evidence="6" id="KW-0597">Phosphoprotein</keyword>
<evidence type="ECO:0000256" key="2">
    <source>
        <dbReference type="ARBA" id="ARBA00004429"/>
    </source>
</evidence>
<protein>
    <recommendedName>
        <fullName evidence="3">histidine kinase</fullName>
        <ecNumber evidence="3">2.7.13.3</ecNumber>
    </recommendedName>
</protein>
<evidence type="ECO:0000259" key="16">
    <source>
        <dbReference type="PROSITE" id="PS50109"/>
    </source>
</evidence>
<keyword evidence="19" id="KW-1185">Reference proteome</keyword>
<dbReference type="SUPFAM" id="SSF47384">
    <property type="entry name" value="Homodimeric domain of signal transducing histidine kinase"/>
    <property type="match status" value="1"/>
</dbReference>
<evidence type="ECO:0000256" key="8">
    <source>
        <dbReference type="ARBA" id="ARBA00022692"/>
    </source>
</evidence>
<evidence type="ECO:0000313" key="18">
    <source>
        <dbReference type="EMBL" id="AVO47070.1"/>
    </source>
</evidence>
<keyword evidence="4" id="KW-1003">Cell membrane</keyword>
<keyword evidence="9" id="KW-0547">Nucleotide-binding</keyword>
<organism evidence="18 19">
    <name type="scientific">Phreatobacter cathodiphilus</name>
    <dbReference type="NCBI Taxonomy" id="1868589"/>
    <lineage>
        <taxon>Bacteria</taxon>
        <taxon>Pseudomonadati</taxon>
        <taxon>Pseudomonadota</taxon>
        <taxon>Alphaproteobacteria</taxon>
        <taxon>Hyphomicrobiales</taxon>
        <taxon>Phreatobacteraceae</taxon>
        <taxon>Phreatobacter</taxon>
    </lineage>
</organism>
<name>A0A2S0NFX2_9HYPH</name>
<dbReference type="SMART" id="SM00388">
    <property type="entry name" value="HisKA"/>
    <property type="match status" value="1"/>
</dbReference>
<dbReference type="RefSeq" id="WP_106750440.1">
    <property type="nucleotide sequence ID" value="NZ_CP027668.1"/>
</dbReference>
<dbReference type="InterPro" id="IPR050980">
    <property type="entry name" value="2C_sensor_his_kinase"/>
</dbReference>
<dbReference type="PRINTS" id="PR00344">
    <property type="entry name" value="BCTRLSENSOR"/>
</dbReference>
<dbReference type="PROSITE" id="PS50109">
    <property type="entry name" value="HIS_KIN"/>
    <property type="match status" value="1"/>
</dbReference>
<dbReference type="SMART" id="SM00304">
    <property type="entry name" value="HAMP"/>
    <property type="match status" value="1"/>
</dbReference>
<dbReference type="SUPFAM" id="SSF55874">
    <property type="entry name" value="ATPase domain of HSP90 chaperone/DNA topoisomerase II/histidine kinase"/>
    <property type="match status" value="1"/>
</dbReference>
<evidence type="ECO:0000256" key="7">
    <source>
        <dbReference type="ARBA" id="ARBA00022679"/>
    </source>
</evidence>
<dbReference type="Proteomes" id="UP000237889">
    <property type="component" value="Chromosome"/>
</dbReference>
<evidence type="ECO:0000313" key="19">
    <source>
        <dbReference type="Proteomes" id="UP000237889"/>
    </source>
</evidence>
<reference evidence="18 19" key="1">
    <citation type="submission" date="2018-03" db="EMBL/GenBank/DDBJ databases">
        <title>Genome sequencing of Phreatobacter sp.</title>
        <authorList>
            <person name="Kim S.-J."/>
            <person name="Heo J."/>
            <person name="Kwon S.-W."/>
        </authorList>
    </citation>
    <scope>NUCLEOTIDE SEQUENCE [LARGE SCALE GENOMIC DNA]</scope>
    <source>
        <strain evidence="18 19">S-12</strain>
    </source>
</reference>
<dbReference type="PROSITE" id="PS50885">
    <property type="entry name" value="HAMP"/>
    <property type="match status" value="1"/>
</dbReference>
<dbReference type="InterPro" id="IPR036097">
    <property type="entry name" value="HisK_dim/P_sf"/>
</dbReference>
<keyword evidence="14 15" id="KW-0472">Membrane</keyword>